<keyword evidence="4" id="KW-1185">Reference proteome</keyword>
<dbReference type="EMBL" id="CP053661">
    <property type="protein sequence ID" value="QKD84989.1"/>
    <property type="molecule type" value="Genomic_DNA"/>
</dbReference>
<dbReference type="SMART" id="SM01080">
    <property type="entry name" value="CHASE2"/>
    <property type="match status" value="1"/>
</dbReference>
<proteinExistence type="predicted"/>
<keyword evidence="1" id="KW-1133">Transmembrane helix</keyword>
<gene>
    <name evidence="3" type="ORF">HPC62_15240</name>
</gene>
<sequence>MVYRLTVHKIDQSCLFDLSWGEGQRLTASVVLPEGLLSLYAAWQRAYLGYYKQALRGRAGGAGQVVAPAIDWHSQLVQAEAGLLSEFHTWLKQGDLYDLRQEVVAAAQAQGVAELFLTCTPLDLARLPWETWELGAPVQIVRSPATIRATTAHRPTGRRSKARVLAILGDETGLNFSGERQTLNAQRRLLEVQYLGWQPGEDPIALKQRVCEAIADPLGWDVLFFAGHSNEAALVGGQVAIAPQTTLTLKDLTPYLQTAQQRGLQFALFNSCSGLDIAQGLINLGLSQVAIMREPIHNEVAQAFLVQLLQRLTQGHNVQEALHGACQSLRAEQSLTYPSAYLVPSLFRHPTSVPYRLEPQGWRSRLRRWRPTGREARIVAALALVSLIPTLPPTEFPVSPQAWLLDRRVLAQAVYRDLTGQLGDDDPSAVVLVQIDGESFRQWDISTYHPINRAMVADIVAALVDRGAAVVGIDYLLDLAQPEQDEQLNRVLTEAIAQQQTWFVFGTVRQNGRWLPPHPNVIDPDRVLLGDAWLPWRRVQPYRPHSDRPGPFSHQLVVAQRLRQRRRTGTLFGPQPTLQGPPLAEQVRRYPQTHELDLSPRATLHPITELSYDAWQHWLQPILDLSLPPERAFTAIPAWSLRQDAAASPDFKDAIVIVAAGGYEAAGLAPDGADNLVPPPALRYWRDRTLHPATHFTGGEAHAYMTHHHLAHRLVIPIPDLWMILLAAVGGKALSLYLGDRPYPRRLVAAGLVAATAGYGLLSLQLYISAGVLLPWLLPSLAVWCYSLPRLRENTDEPR</sequence>
<dbReference type="InterPro" id="IPR024983">
    <property type="entry name" value="CHAT_dom"/>
</dbReference>
<dbReference type="Proteomes" id="UP000505210">
    <property type="component" value="Chromosome"/>
</dbReference>
<name>A0A6M8BCF8_9CYAN</name>
<reference evidence="3 4" key="1">
    <citation type="submission" date="2020-05" db="EMBL/GenBank/DDBJ databases">
        <title>Complete genome sequence of of a novel Thermoleptolyngbya strain isolated from hot springs of Ganzi, Sichuan China.</title>
        <authorList>
            <person name="Tang J."/>
            <person name="Daroch M."/>
            <person name="Li L."/>
            <person name="Waleron K."/>
            <person name="Waleron M."/>
            <person name="Waleron M."/>
        </authorList>
    </citation>
    <scope>NUCLEOTIDE SEQUENCE [LARGE SCALE GENOMIC DNA]</scope>
    <source>
        <strain evidence="3 4">PKUAC-SCTA183</strain>
    </source>
</reference>
<keyword evidence="1" id="KW-0472">Membrane</keyword>
<evidence type="ECO:0000256" key="1">
    <source>
        <dbReference type="SAM" id="Phobius"/>
    </source>
</evidence>
<dbReference type="InterPro" id="IPR007890">
    <property type="entry name" value="CHASE2"/>
</dbReference>
<feature type="transmembrane region" description="Helical" evidence="1">
    <location>
        <begin position="721"/>
        <end position="739"/>
    </location>
</feature>
<dbReference type="Pfam" id="PF05226">
    <property type="entry name" value="CHASE2"/>
    <property type="match status" value="1"/>
</dbReference>
<dbReference type="KEGG" id="theu:HPC62_15240"/>
<organism evidence="3 4">
    <name type="scientific">Thermoleptolyngbya sichuanensis A183</name>
    <dbReference type="NCBI Taxonomy" id="2737172"/>
    <lineage>
        <taxon>Bacteria</taxon>
        <taxon>Bacillati</taxon>
        <taxon>Cyanobacteriota</taxon>
        <taxon>Cyanophyceae</taxon>
        <taxon>Oculatellales</taxon>
        <taxon>Oculatellaceae</taxon>
        <taxon>Thermoleptolyngbya</taxon>
        <taxon>Thermoleptolyngbya sichuanensis</taxon>
    </lineage>
</organism>
<dbReference type="AlphaFoldDB" id="A0A6M8BCF8"/>
<accession>A0A6M8BCF8</accession>
<protein>
    <submittedName>
        <fullName evidence="3">CHASE2 domain-containing protein</fullName>
    </submittedName>
</protein>
<evidence type="ECO:0000259" key="2">
    <source>
        <dbReference type="SMART" id="SM01080"/>
    </source>
</evidence>
<feature type="transmembrane region" description="Helical" evidence="1">
    <location>
        <begin position="746"/>
        <end position="762"/>
    </location>
</feature>
<feature type="domain" description="CHASE2" evidence="2">
    <location>
        <begin position="403"/>
        <end position="738"/>
    </location>
</feature>
<keyword evidence="1" id="KW-0812">Transmembrane</keyword>
<dbReference type="Pfam" id="PF12770">
    <property type="entry name" value="CHAT"/>
    <property type="match status" value="1"/>
</dbReference>
<evidence type="ECO:0000313" key="4">
    <source>
        <dbReference type="Proteomes" id="UP000505210"/>
    </source>
</evidence>
<evidence type="ECO:0000313" key="3">
    <source>
        <dbReference type="EMBL" id="QKD84989.1"/>
    </source>
</evidence>